<feature type="domain" description="ThuA-like" evidence="1">
    <location>
        <begin position="65"/>
        <end position="263"/>
    </location>
</feature>
<protein>
    <submittedName>
        <fullName evidence="2">ThuA domain-containing protein</fullName>
    </submittedName>
</protein>
<keyword evidence="3" id="KW-1185">Reference proteome</keyword>
<dbReference type="Pfam" id="PF06283">
    <property type="entry name" value="ThuA"/>
    <property type="match status" value="1"/>
</dbReference>
<evidence type="ECO:0000313" key="3">
    <source>
        <dbReference type="Proteomes" id="UP000324479"/>
    </source>
</evidence>
<name>A0A5M6DIK6_9BACT</name>
<evidence type="ECO:0000259" key="1">
    <source>
        <dbReference type="Pfam" id="PF06283"/>
    </source>
</evidence>
<dbReference type="SUPFAM" id="SSF52317">
    <property type="entry name" value="Class I glutamine amidotransferase-like"/>
    <property type="match status" value="1"/>
</dbReference>
<organism evidence="2 3">
    <name type="scientific">Roseiconus nitratireducens</name>
    <dbReference type="NCBI Taxonomy" id="2605748"/>
    <lineage>
        <taxon>Bacteria</taxon>
        <taxon>Pseudomonadati</taxon>
        <taxon>Planctomycetota</taxon>
        <taxon>Planctomycetia</taxon>
        <taxon>Pirellulales</taxon>
        <taxon>Pirellulaceae</taxon>
        <taxon>Roseiconus</taxon>
    </lineage>
</organism>
<reference evidence="2 3" key="1">
    <citation type="submission" date="2019-08" db="EMBL/GenBank/DDBJ databases">
        <authorList>
            <person name="Dhanesh K."/>
            <person name="Kumar G."/>
            <person name="Sasikala C."/>
            <person name="Venkata Ramana C."/>
        </authorList>
    </citation>
    <scope>NUCLEOTIDE SEQUENCE [LARGE SCALE GENOMIC DNA]</scope>
    <source>
        <strain evidence="2 3">JC645</strain>
    </source>
</reference>
<dbReference type="PANTHER" id="PTHR40469">
    <property type="entry name" value="SECRETED GLYCOSYL HYDROLASE"/>
    <property type="match status" value="1"/>
</dbReference>
<dbReference type="Gene3D" id="3.40.50.880">
    <property type="match status" value="1"/>
</dbReference>
<gene>
    <name evidence="2" type="ORF">FYK55_02595</name>
</gene>
<dbReference type="Proteomes" id="UP000324479">
    <property type="component" value="Unassembled WGS sequence"/>
</dbReference>
<comment type="caution">
    <text evidence="2">The sequence shown here is derived from an EMBL/GenBank/DDBJ whole genome shotgun (WGS) entry which is preliminary data.</text>
</comment>
<dbReference type="PANTHER" id="PTHR40469:SF2">
    <property type="entry name" value="GALACTOSE-BINDING DOMAIN-LIKE SUPERFAMILY PROTEIN"/>
    <property type="match status" value="1"/>
</dbReference>
<dbReference type="InterPro" id="IPR029010">
    <property type="entry name" value="ThuA-like"/>
</dbReference>
<sequence length="290" mass="31875">MAMWIHKLFGIQRPVTAAVAMVLIAGIVCGQENTDRSSSADVTPSAVPKAKVLFIGKQPDHPYGSHMYLHTGGVLAEALKNEGLETVVSDQWPEQASLLEDVDAIVVYTSPAAELLLDGPHREAFDSMMQQGVGLVTLHWASSIFQQDLDRLGPRWLNYLGGTWVSNVGLHTGDAELRQLQQTHPICRGWTSYELHDEYYLNPTIDAAQPLLEVSVQGQPVTVAWTHQRADGGRSFATTLGHFYRNFQREPFRKMVVNGILWAADVEVPANGADVRLSETSLALPPKPGD</sequence>
<accession>A0A5M6DIK6</accession>
<dbReference type="EMBL" id="VWOX01000001">
    <property type="protein sequence ID" value="KAA5547303.1"/>
    <property type="molecule type" value="Genomic_DNA"/>
</dbReference>
<proteinExistence type="predicted"/>
<dbReference type="AlphaFoldDB" id="A0A5M6DIK6"/>
<dbReference type="InterPro" id="IPR029062">
    <property type="entry name" value="Class_I_gatase-like"/>
</dbReference>
<evidence type="ECO:0000313" key="2">
    <source>
        <dbReference type="EMBL" id="KAA5547303.1"/>
    </source>
</evidence>